<reference evidence="1" key="1">
    <citation type="submission" date="2015-12" db="EMBL/GenBank/DDBJ databases">
        <title>Update maize B73 reference genome by single molecule sequencing technologies.</title>
        <authorList>
            <consortium name="Maize Genome Sequencing Project"/>
            <person name="Ware D."/>
        </authorList>
    </citation>
    <scope>NUCLEOTIDE SEQUENCE</scope>
    <source>
        <tissue evidence="1">Seedling</tissue>
    </source>
</reference>
<dbReference type="EMBL" id="CM000784">
    <property type="protein sequence ID" value="AQK97090.1"/>
    <property type="molecule type" value="Genomic_DNA"/>
</dbReference>
<dbReference type="ExpressionAtlas" id="A0A1D6G0V9">
    <property type="expression patterns" value="baseline and differential"/>
</dbReference>
<dbReference type="Gene3D" id="3.40.140.10">
    <property type="entry name" value="Cytidine Deaminase, domain 2"/>
    <property type="match status" value="2"/>
</dbReference>
<dbReference type="PANTHER" id="PTHR12947:SF13">
    <property type="entry name" value="FI19924P1"/>
    <property type="match status" value="1"/>
</dbReference>
<gene>
    <name evidence="1" type="ORF">ZEAMMB73_Zm00001d011512</name>
</gene>
<dbReference type="AlphaFoldDB" id="A0A1D6G0V9"/>
<proteinExistence type="predicted"/>
<accession>A0A1D6G0V9</accession>
<name>A0A1D6G0V9_MAIZE</name>
<evidence type="ECO:0000313" key="1">
    <source>
        <dbReference type="EMBL" id="AQK97090.1"/>
    </source>
</evidence>
<protein>
    <submittedName>
        <fullName evidence="1">AMSH-like ubiquitin thioesterase 2</fullName>
    </submittedName>
</protein>
<dbReference type="PANTHER" id="PTHR12947">
    <property type="entry name" value="AMSH-LIKE PROTEASE"/>
    <property type="match status" value="1"/>
</dbReference>
<organism evidence="1">
    <name type="scientific">Zea mays</name>
    <name type="common">Maize</name>
    <dbReference type="NCBI Taxonomy" id="4577"/>
    <lineage>
        <taxon>Eukaryota</taxon>
        <taxon>Viridiplantae</taxon>
        <taxon>Streptophyta</taxon>
        <taxon>Embryophyta</taxon>
        <taxon>Tracheophyta</taxon>
        <taxon>Spermatophyta</taxon>
        <taxon>Magnoliopsida</taxon>
        <taxon>Liliopsida</taxon>
        <taxon>Poales</taxon>
        <taxon>Poaceae</taxon>
        <taxon>PACMAD clade</taxon>
        <taxon>Panicoideae</taxon>
        <taxon>Andropogonodae</taxon>
        <taxon>Andropogoneae</taxon>
        <taxon>Tripsacinae</taxon>
        <taxon>Zea</taxon>
    </lineage>
</organism>
<sequence length="230" mass="25464">MGSRRYDIDTRRCGIHSRPTKSMYLDAQQIVSCQTRVGDHDVGSCAVKHHFPSPIVSWIEDLSSFGNASFNPVSEYVDEQARASVGQSSASSNLHDMQISVRLTAEFMELAKENTSNNLETCGILGASFRDGTYFVTMLIIPKQEGTAHSVMLPEAVAIVVAPTDPTRQVSYGIFRLTEPGGMDVLRECDESGFHTHRETTNGSPIYETCSKVHFNPNLRFEIVDLRSAQ</sequence>